<organism evidence="3 4">
    <name type="scientific">Legionella fallonii LLAP-10</name>
    <dbReference type="NCBI Taxonomy" id="1212491"/>
    <lineage>
        <taxon>Bacteria</taxon>
        <taxon>Pseudomonadati</taxon>
        <taxon>Pseudomonadota</taxon>
        <taxon>Gammaproteobacteria</taxon>
        <taxon>Legionellales</taxon>
        <taxon>Legionellaceae</taxon>
        <taxon>Legionella</taxon>
    </lineage>
</organism>
<evidence type="ECO:0000256" key="1">
    <source>
        <dbReference type="SAM" id="Coils"/>
    </source>
</evidence>
<dbReference type="PANTHER" id="PTHR45615">
    <property type="entry name" value="MYOSIN HEAVY CHAIN, NON-MUSCLE"/>
    <property type="match status" value="1"/>
</dbReference>
<dbReference type="HOGENOM" id="CLU_326204_0_0_6"/>
<dbReference type="GO" id="GO:0016460">
    <property type="term" value="C:myosin II complex"/>
    <property type="evidence" value="ECO:0007669"/>
    <property type="project" value="TreeGrafter"/>
</dbReference>
<feature type="compositionally biased region" description="Polar residues" evidence="2">
    <location>
        <begin position="337"/>
        <end position="355"/>
    </location>
</feature>
<dbReference type="EMBL" id="LN614827">
    <property type="protein sequence ID" value="CEG55737.1"/>
    <property type="molecule type" value="Genomic_DNA"/>
</dbReference>
<feature type="compositionally biased region" description="Basic and acidic residues" evidence="2">
    <location>
        <begin position="235"/>
        <end position="279"/>
    </location>
</feature>
<dbReference type="GO" id="GO:0032982">
    <property type="term" value="C:myosin filament"/>
    <property type="evidence" value="ECO:0007669"/>
    <property type="project" value="TreeGrafter"/>
</dbReference>
<feature type="compositionally biased region" description="Basic and acidic residues" evidence="2">
    <location>
        <begin position="360"/>
        <end position="382"/>
    </location>
</feature>
<dbReference type="GO" id="GO:0005737">
    <property type="term" value="C:cytoplasm"/>
    <property type="evidence" value="ECO:0007669"/>
    <property type="project" value="TreeGrafter"/>
</dbReference>
<evidence type="ECO:0000313" key="3">
    <source>
        <dbReference type="EMBL" id="CEG55737.1"/>
    </source>
</evidence>
<dbReference type="AlphaFoldDB" id="A0A098FZS6"/>
<keyword evidence="1" id="KW-0175">Coiled coil</keyword>
<dbReference type="PANTHER" id="PTHR45615:SF40">
    <property type="entry name" value="MYOSIN HEAVY CHAIN, NON-MUSCLE"/>
    <property type="match status" value="1"/>
</dbReference>
<gene>
    <name evidence="3" type="ORF">LFA_0263</name>
</gene>
<evidence type="ECO:0000313" key="4">
    <source>
        <dbReference type="Proteomes" id="UP000032430"/>
    </source>
</evidence>
<evidence type="ECO:0000256" key="2">
    <source>
        <dbReference type="SAM" id="MobiDB-lite"/>
    </source>
</evidence>
<dbReference type="RefSeq" id="WP_045094563.1">
    <property type="nucleotide sequence ID" value="NZ_LN614827.1"/>
</dbReference>
<feature type="coiled-coil region" evidence="1">
    <location>
        <begin position="24"/>
        <end position="82"/>
    </location>
</feature>
<dbReference type="OrthoDB" id="9838352at2"/>
<feature type="coiled-coil region" evidence="1">
    <location>
        <begin position="498"/>
        <end position="552"/>
    </location>
</feature>
<feature type="region of interest" description="Disordered" evidence="2">
    <location>
        <begin position="235"/>
        <end position="382"/>
    </location>
</feature>
<feature type="region of interest" description="Disordered" evidence="2">
    <location>
        <begin position="83"/>
        <end position="173"/>
    </location>
</feature>
<reference evidence="4" key="1">
    <citation type="submission" date="2014-09" db="EMBL/GenBank/DDBJ databases">
        <authorList>
            <person name="Gomez-Valero L."/>
        </authorList>
    </citation>
    <scope>NUCLEOTIDE SEQUENCE [LARGE SCALE GENOMIC DNA]</scope>
    <source>
        <strain evidence="4">ATCC700992</strain>
    </source>
</reference>
<feature type="compositionally biased region" description="Pro residues" evidence="2">
    <location>
        <begin position="292"/>
        <end position="325"/>
    </location>
</feature>
<feature type="region of interest" description="Disordered" evidence="2">
    <location>
        <begin position="864"/>
        <end position="883"/>
    </location>
</feature>
<keyword evidence="4" id="KW-1185">Reference proteome</keyword>
<dbReference type="Proteomes" id="UP000032430">
    <property type="component" value="Chromosome I"/>
</dbReference>
<dbReference type="KEGG" id="lfa:LFA_0263"/>
<proteinExistence type="predicted"/>
<name>A0A098FZS6_9GAMM</name>
<accession>A0A098FZS6</accession>
<dbReference type="GO" id="GO:0000146">
    <property type="term" value="F:microfilament motor activity"/>
    <property type="evidence" value="ECO:0007669"/>
    <property type="project" value="TreeGrafter"/>
</dbReference>
<feature type="compositionally biased region" description="Polar residues" evidence="2">
    <location>
        <begin position="85"/>
        <end position="96"/>
    </location>
</feature>
<protein>
    <submittedName>
        <fullName evidence="3">Uncharacterized protein</fullName>
    </submittedName>
</protein>
<dbReference type="STRING" id="1212491.LFA_0263"/>
<feature type="compositionally biased region" description="Polar residues" evidence="2">
    <location>
        <begin position="124"/>
        <end position="142"/>
    </location>
</feature>
<dbReference type="GO" id="GO:0051015">
    <property type="term" value="F:actin filament binding"/>
    <property type="evidence" value="ECO:0007669"/>
    <property type="project" value="TreeGrafter"/>
</dbReference>
<sequence length="883" mass="97755">MRGRSEADPVEGLVKKQAELAGKVSLLQGEIRRLRDEVTNVETTKRQVDSNAVAINGIVKEIEGLQKNIKDEINKLTVKSREIKNSTTELSSSIQSVPDAPQFDGVPPPPPPFNFTPKAKGDKTGNTPTTSTPERPQTNTDPSGDMVQQLKDGGTTLRKSGGTQVTEKTQEQIEQEKREAIQRYEQSIRTKEAEIERLLSQFGELSTKLKTAQASQGEYQQALESQEGLLTQLKQKKEAMEGKLKDVKGQVGTELEKIETKRKLEEEENQRKAEEERAKQQSSSEEVSQIPDAPPPPPDINIPPPPKFNVPPPPAKFNVPPPPPMGGLSSAKKEKVTLSSDNNKVQEPSPSTTTPPVGKGDIDLGELQRKGIESQKRQEARAEREYLTDKLIDLAVTIGDEDLDEVELTENQQQLLDLIGEDGLDDLRKSLSEGVAEIRKKNSTPGMIDPSKITGRRAAISGGNSDVTAAVQKNKDKREVRDAVEKFIAQSPQNTTLLETSKEIKQREEAEAKRLEEARKIDEARKSEERNKQLAEEKRIAEEKRAREVQQKLNDMGAKEGIVNPTGVQEAESSKARVIQEVTSKQTALDTTDEFLQSIENELSSGIRGLQEAESSRDSALETVAAMKKEEVVTTTVQTERVVDVPQQNIHQEVQQSVVIEPPKKDEELIAEARQEEIIVQPTEIKDPTEVVVKQEERVPDLKDPNVTTAKKEEAIIDIAIKPQPDTPEIKARKATIHNLGIDGKIEGMMKKANALEKSGFTGAAKEAQVICNKLINLRDDYIYERKGKNDIIKECDDCVCPENTKKLSESRGILGAIHRFVQSVKEAFTGVSAVQDSKKSSMERVSELKGSINALKAEIEKEQLTSEASDEVEHRSSIQSSM</sequence>